<evidence type="ECO:0000313" key="1">
    <source>
        <dbReference type="EMBL" id="KDQ18698.1"/>
    </source>
</evidence>
<dbReference type="AlphaFoldDB" id="A0A067MSI5"/>
<evidence type="ECO:0000313" key="2">
    <source>
        <dbReference type="Proteomes" id="UP000027195"/>
    </source>
</evidence>
<dbReference type="HOGENOM" id="CLU_2359437_0_0_1"/>
<reference evidence="2" key="1">
    <citation type="journal article" date="2014" name="Proc. Natl. Acad. Sci. U.S.A.">
        <title>Extensive sampling of basidiomycete genomes demonstrates inadequacy of the white-rot/brown-rot paradigm for wood decay fungi.</title>
        <authorList>
            <person name="Riley R."/>
            <person name="Salamov A.A."/>
            <person name="Brown D.W."/>
            <person name="Nagy L.G."/>
            <person name="Floudas D."/>
            <person name="Held B.W."/>
            <person name="Levasseur A."/>
            <person name="Lombard V."/>
            <person name="Morin E."/>
            <person name="Otillar R."/>
            <person name="Lindquist E.A."/>
            <person name="Sun H."/>
            <person name="LaButti K.M."/>
            <person name="Schmutz J."/>
            <person name="Jabbour D."/>
            <person name="Luo H."/>
            <person name="Baker S.E."/>
            <person name="Pisabarro A.G."/>
            <person name="Walton J.D."/>
            <person name="Blanchette R.A."/>
            <person name="Henrissat B."/>
            <person name="Martin F."/>
            <person name="Cullen D."/>
            <person name="Hibbett D.S."/>
            <person name="Grigoriev I.V."/>
        </authorList>
    </citation>
    <scope>NUCLEOTIDE SEQUENCE [LARGE SCALE GENOMIC DNA]</scope>
    <source>
        <strain evidence="2">FD-172 SS1</strain>
    </source>
</reference>
<keyword evidence="2" id="KW-1185">Reference proteome</keyword>
<dbReference type="Proteomes" id="UP000027195">
    <property type="component" value="Unassembled WGS sequence"/>
</dbReference>
<proteinExistence type="predicted"/>
<accession>A0A067MSI5</accession>
<evidence type="ECO:0008006" key="3">
    <source>
        <dbReference type="Google" id="ProtNLM"/>
    </source>
</evidence>
<sequence>MPVRWTGEYFVMENMKLFTVLYLRSRIAPLAGELREYEVTKEVGVSDSGGFGECYKGRLWGAYPVALKCLRTNANKVNSEKVRDSVTCVFDAQKRS</sequence>
<gene>
    <name evidence="1" type="ORF">BOTBODRAFT_518844</name>
</gene>
<dbReference type="InParanoid" id="A0A067MSI5"/>
<protein>
    <recommendedName>
        <fullName evidence="3">Protein kinase domain-containing protein</fullName>
    </recommendedName>
</protein>
<name>A0A067MSI5_BOTB1</name>
<organism evidence="1 2">
    <name type="scientific">Botryobasidium botryosum (strain FD-172 SS1)</name>
    <dbReference type="NCBI Taxonomy" id="930990"/>
    <lineage>
        <taxon>Eukaryota</taxon>
        <taxon>Fungi</taxon>
        <taxon>Dikarya</taxon>
        <taxon>Basidiomycota</taxon>
        <taxon>Agaricomycotina</taxon>
        <taxon>Agaricomycetes</taxon>
        <taxon>Cantharellales</taxon>
        <taxon>Botryobasidiaceae</taxon>
        <taxon>Botryobasidium</taxon>
    </lineage>
</organism>
<dbReference type="EMBL" id="KL198021">
    <property type="protein sequence ID" value="KDQ18698.1"/>
    <property type="molecule type" value="Genomic_DNA"/>
</dbReference>